<comment type="caution">
    <text evidence="2">The sequence shown here is derived from an EMBL/GenBank/DDBJ whole genome shotgun (WGS) entry which is preliminary data.</text>
</comment>
<evidence type="ECO:0000313" key="3">
    <source>
        <dbReference type="Proteomes" id="UP000601435"/>
    </source>
</evidence>
<dbReference type="AlphaFoldDB" id="A0A812Z835"/>
<dbReference type="OrthoDB" id="437276at2759"/>
<evidence type="ECO:0000256" key="1">
    <source>
        <dbReference type="SAM" id="SignalP"/>
    </source>
</evidence>
<name>A0A812Z835_9DINO</name>
<reference evidence="2" key="1">
    <citation type="submission" date="2021-02" db="EMBL/GenBank/DDBJ databases">
        <authorList>
            <person name="Dougan E. K."/>
            <person name="Rhodes N."/>
            <person name="Thang M."/>
            <person name="Chan C."/>
        </authorList>
    </citation>
    <scope>NUCLEOTIDE SEQUENCE</scope>
</reference>
<feature type="chain" id="PRO_5032783154" evidence="1">
    <location>
        <begin position="19"/>
        <end position="366"/>
    </location>
</feature>
<gene>
    <name evidence="2" type="primary">rplX</name>
    <name evidence="2" type="ORF">SNEC2469_LOCUS24247</name>
</gene>
<dbReference type="Gene3D" id="3.40.50.1820">
    <property type="entry name" value="alpha/beta hydrolase"/>
    <property type="match status" value="1"/>
</dbReference>
<dbReference type="EMBL" id="CAJNJA010046395">
    <property type="protein sequence ID" value="CAE7816911.1"/>
    <property type="molecule type" value="Genomic_DNA"/>
</dbReference>
<accession>A0A812Z835</accession>
<feature type="non-terminal residue" evidence="2">
    <location>
        <position position="366"/>
    </location>
</feature>
<protein>
    <submittedName>
        <fullName evidence="2">RplX protein</fullName>
    </submittedName>
</protein>
<feature type="signal peptide" evidence="1">
    <location>
        <begin position="1"/>
        <end position="18"/>
    </location>
</feature>
<dbReference type="Proteomes" id="UP000601435">
    <property type="component" value="Unassembled WGS sequence"/>
</dbReference>
<evidence type="ECO:0000313" key="2">
    <source>
        <dbReference type="EMBL" id="CAE7816911.1"/>
    </source>
</evidence>
<organism evidence="2 3">
    <name type="scientific">Symbiodinium necroappetens</name>
    <dbReference type="NCBI Taxonomy" id="1628268"/>
    <lineage>
        <taxon>Eukaryota</taxon>
        <taxon>Sar</taxon>
        <taxon>Alveolata</taxon>
        <taxon>Dinophyceae</taxon>
        <taxon>Suessiales</taxon>
        <taxon>Symbiodiniaceae</taxon>
        <taxon>Symbiodinium</taxon>
    </lineage>
</organism>
<proteinExistence type="predicted"/>
<keyword evidence="1" id="KW-0732">Signal</keyword>
<sequence>MRASLLFFFLLCLPGCWAEVGWPLGWPASLEFLSRPDADFLAFVNPFASMTVLTYTATSGSYYKPSAQNKSVEGWVRMWPEATPEEGMRALTFVQLSSGRGVLAFRGTDLGTGRSAQADSCANAELAGHPLPKYCDQFTAFQLDYLSRALELAQKAAQVHPTVEWLYTGHSLGAELASVVGAVRGAPVLSFAAPPILPVLKKRTSVDPKQLPYWKSVSLYNEFDPLRFLAFGELPGANCSWLNQPKAAGCDTCELHGPVHLSTIACKQCFSKTHMFSAYLALLKLLISITRSISQLRSKRSKSSVSSAIPEMPCARDAPVIAALGAAAIGLGSEAFVASKPVQVKKKGVRVVEGKDMDGCRSSAAL</sequence>
<dbReference type="SUPFAM" id="SSF53474">
    <property type="entry name" value="alpha/beta-Hydrolases"/>
    <property type="match status" value="1"/>
</dbReference>
<keyword evidence="3" id="KW-1185">Reference proteome</keyword>
<dbReference type="InterPro" id="IPR029058">
    <property type="entry name" value="AB_hydrolase_fold"/>
</dbReference>